<dbReference type="Proteomes" id="UP000198122">
    <property type="component" value="Unassembled WGS sequence"/>
</dbReference>
<evidence type="ECO:0000313" key="1">
    <source>
        <dbReference type="EMBL" id="SNC72454.1"/>
    </source>
</evidence>
<evidence type="ECO:0008006" key="3">
    <source>
        <dbReference type="Google" id="ProtNLM"/>
    </source>
</evidence>
<protein>
    <recommendedName>
        <fullName evidence="3">DUF3145 domain-containing protein</fullName>
    </recommendedName>
</protein>
<keyword evidence="2" id="KW-1185">Reference proteome</keyword>
<evidence type="ECO:0000313" key="2">
    <source>
        <dbReference type="Proteomes" id="UP000198122"/>
    </source>
</evidence>
<dbReference type="InterPro" id="IPR021491">
    <property type="entry name" value="DUF3145"/>
</dbReference>
<organism evidence="1 2">
    <name type="scientific">Kytococcus aerolatus</name>
    <dbReference type="NCBI Taxonomy" id="592308"/>
    <lineage>
        <taxon>Bacteria</taxon>
        <taxon>Bacillati</taxon>
        <taxon>Actinomycetota</taxon>
        <taxon>Actinomycetes</taxon>
        <taxon>Micrococcales</taxon>
        <taxon>Kytococcaceae</taxon>
        <taxon>Kytococcus</taxon>
    </lineage>
</organism>
<dbReference type="OrthoDB" id="3210860at2"/>
<name>A0A212U2V7_9MICO</name>
<dbReference type="Pfam" id="PF11343">
    <property type="entry name" value="DUF3145"/>
    <property type="match status" value="1"/>
</dbReference>
<accession>A0A212U2V7</accession>
<sequence>MSGTTARSQTRGVVFVHSTPTALCPHIEWALQGVFGPHARPPATASRLQWIPQPAQPGTVRGELSWHGLAGTGAAVATRLRTFDGIRYEVTEDATPGHDGSRWSHTPALGIHHTATNAVGDAMIHENRLRALVEASRGDARALADGIDRLLGTAWDAELDVYRHAGEDAPVRHLHAAG</sequence>
<dbReference type="EMBL" id="FYEZ01000002">
    <property type="protein sequence ID" value="SNC72454.1"/>
    <property type="molecule type" value="Genomic_DNA"/>
</dbReference>
<gene>
    <name evidence="1" type="ORF">SAMN05445756_1851</name>
</gene>
<dbReference type="AlphaFoldDB" id="A0A212U2V7"/>
<dbReference type="RefSeq" id="WP_088818774.1">
    <property type="nucleotide sequence ID" value="NZ_FYEZ01000002.1"/>
</dbReference>
<proteinExistence type="predicted"/>
<reference evidence="1 2" key="1">
    <citation type="submission" date="2017-06" db="EMBL/GenBank/DDBJ databases">
        <authorList>
            <person name="Kim H.J."/>
            <person name="Triplett B.A."/>
        </authorList>
    </citation>
    <scope>NUCLEOTIDE SEQUENCE [LARGE SCALE GENOMIC DNA]</scope>
    <source>
        <strain evidence="1 2">DSM 22179</strain>
    </source>
</reference>